<evidence type="ECO:0000256" key="3">
    <source>
        <dbReference type="ARBA" id="ARBA00023136"/>
    </source>
</evidence>
<evidence type="ECO:0000313" key="11">
    <source>
        <dbReference type="Proteomes" id="UP000294581"/>
    </source>
</evidence>
<protein>
    <submittedName>
        <fullName evidence="10">Methyl-accepting chemotaxis protein</fullName>
    </submittedName>
</protein>
<dbReference type="EMBL" id="SORF01000001">
    <property type="protein sequence ID" value="TDY51353.1"/>
    <property type="molecule type" value="Genomic_DNA"/>
</dbReference>
<accession>A0A4R8LUB7</accession>
<dbReference type="SMART" id="SM00304">
    <property type="entry name" value="HAMP"/>
    <property type="match status" value="1"/>
</dbReference>
<evidence type="ECO:0000256" key="4">
    <source>
        <dbReference type="ARBA" id="ARBA00023224"/>
    </source>
</evidence>
<dbReference type="PANTHER" id="PTHR32089">
    <property type="entry name" value="METHYL-ACCEPTING CHEMOTAXIS PROTEIN MCPB"/>
    <property type="match status" value="1"/>
</dbReference>
<keyword evidence="4 6" id="KW-0807">Transducer</keyword>
<organism evidence="10 11">
    <name type="scientific">Alicyclobacillus sacchari</name>
    <dbReference type="NCBI Taxonomy" id="392010"/>
    <lineage>
        <taxon>Bacteria</taxon>
        <taxon>Bacillati</taxon>
        <taxon>Bacillota</taxon>
        <taxon>Bacilli</taxon>
        <taxon>Bacillales</taxon>
        <taxon>Alicyclobacillaceae</taxon>
        <taxon>Alicyclobacillus</taxon>
    </lineage>
</organism>
<evidence type="ECO:0000256" key="7">
    <source>
        <dbReference type="SAM" id="Phobius"/>
    </source>
</evidence>
<feature type="domain" description="HAMP" evidence="9">
    <location>
        <begin position="83"/>
        <end position="132"/>
    </location>
</feature>
<feature type="transmembrane region" description="Helical" evidence="7">
    <location>
        <begin position="26"/>
        <end position="45"/>
    </location>
</feature>
<comment type="caution">
    <text evidence="10">The sequence shown here is derived from an EMBL/GenBank/DDBJ whole genome shotgun (WGS) entry which is preliminary data.</text>
</comment>
<evidence type="ECO:0000256" key="6">
    <source>
        <dbReference type="PROSITE-ProRule" id="PRU00284"/>
    </source>
</evidence>
<sequence>MDNESVPGDQKRSGQWLVSFSLRTKIILIVVLSLLVSAPIANYLNRLVRRALPNTHYGVYINTAISIIVSALIITWLVQILAIRPLHGVMDVLRDIAAGNLTARSSHRSRDEIGQLAHEMNAMAENLNRLVSEVGSAAEQLAAAAEELAASAEQTGKASEQIAVTVQEVSAGVGRQEERIESSTDVFTAIAGGIADIANRFRAVSQSVAAATDLATAGGSSVRKAMEQMASIQQSVASLADVVQGLGERSAEIGAIVDVMTRIARQTHLLSLNAAIEAARAGESGRGFAVVADEVRKLAEQSADQATQIAGLIESIQSETNVVVASMAASTEEVAAGMDIVRSTERSFADIEASVHNVTDHISEVSGFMDRISSGTQQLQDGIKELTRVSSMTNAGMQTVAASTEEQLASMEEITASSTTLTQMAERLQSLVGTFRYTSVDTDR</sequence>
<evidence type="ECO:0000256" key="2">
    <source>
        <dbReference type="ARBA" id="ARBA00022475"/>
    </source>
</evidence>
<evidence type="ECO:0000256" key="1">
    <source>
        <dbReference type="ARBA" id="ARBA00004236"/>
    </source>
</evidence>
<feature type="transmembrane region" description="Helical" evidence="7">
    <location>
        <begin position="57"/>
        <end position="78"/>
    </location>
</feature>
<gene>
    <name evidence="10" type="ORF">C7445_101355</name>
</gene>
<dbReference type="Pfam" id="PF00015">
    <property type="entry name" value="MCPsignal"/>
    <property type="match status" value="1"/>
</dbReference>
<dbReference type="RefSeq" id="WP_134158299.1">
    <property type="nucleotide sequence ID" value="NZ_SORF01000001.1"/>
</dbReference>
<dbReference type="Gene3D" id="1.10.287.950">
    <property type="entry name" value="Methyl-accepting chemotaxis protein"/>
    <property type="match status" value="1"/>
</dbReference>
<dbReference type="PANTHER" id="PTHR32089:SF112">
    <property type="entry name" value="LYSOZYME-LIKE PROTEIN-RELATED"/>
    <property type="match status" value="1"/>
</dbReference>
<feature type="domain" description="Methyl-accepting transducer" evidence="8">
    <location>
        <begin position="151"/>
        <end position="387"/>
    </location>
</feature>
<evidence type="ECO:0000259" key="8">
    <source>
        <dbReference type="PROSITE" id="PS50111"/>
    </source>
</evidence>
<keyword evidence="3 7" id="KW-0472">Membrane</keyword>
<dbReference type="Proteomes" id="UP000294581">
    <property type="component" value="Unassembled WGS sequence"/>
</dbReference>
<evidence type="ECO:0000313" key="10">
    <source>
        <dbReference type="EMBL" id="TDY51353.1"/>
    </source>
</evidence>
<comment type="subcellular location">
    <subcellularLocation>
        <location evidence="1">Cell membrane</location>
    </subcellularLocation>
</comment>
<dbReference type="InterPro" id="IPR004089">
    <property type="entry name" value="MCPsignal_dom"/>
</dbReference>
<dbReference type="CDD" id="cd11386">
    <property type="entry name" value="MCP_signal"/>
    <property type="match status" value="1"/>
</dbReference>
<name>A0A4R8LUB7_9BACL</name>
<keyword evidence="7" id="KW-0812">Transmembrane</keyword>
<dbReference type="SUPFAM" id="SSF58104">
    <property type="entry name" value="Methyl-accepting chemotaxis protein (MCP) signaling domain"/>
    <property type="match status" value="1"/>
</dbReference>
<dbReference type="GO" id="GO:0007165">
    <property type="term" value="P:signal transduction"/>
    <property type="evidence" value="ECO:0007669"/>
    <property type="project" value="UniProtKB-KW"/>
</dbReference>
<dbReference type="GO" id="GO:0005886">
    <property type="term" value="C:plasma membrane"/>
    <property type="evidence" value="ECO:0007669"/>
    <property type="project" value="UniProtKB-SubCell"/>
</dbReference>
<dbReference type="OrthoDB" id="2379189at2"/>
<dbReference type="CDD" id="cd06225">
    <property type="entry name" value="HAMP"/>
    <property type="match status" value="1"/>
</dbReference>
<evidence type="ECO:0000256" key="5">
    <source>
        <dbReference type="ARBA" id="ARBA00029447"/>
    </source>
</evidence>
<dbReference type="PROSITE" id="PS50111">
    <property type="entry name" value="CHEMOTAXIS_TRANSDUC_2"/>
    <property type="match status" value="1"/>
</dbReference>
<proteinExistence type="inferred from homology"/>
<dbReference type="PROSITE" id="PS50885">
    <property type="entry name" value="HAMP"/>
    <property type="match status" value="1"/>
</dbReference>
<dbReference type="SMART" id="SM00283">
    <property type="entry name" value="MA"/>
    <property type="match status" value="1"/>
</dbReference>
<dbReference type="Pfam" id="PF00672">
    <property type="entry name" value="HAMP"/>
    <property type="match status" value="1"/>
</dbReference>
<comment type="similarity">
    <text evidence="5">Belongs to the methyl-accepting chemotaxis (MCP) protein family.</text>
</comment>
<reference evidence="10 11" key="1">
    <citation type="submission" date="2019-03" db="EMBL/GenBank/DDBJ databases">
        <title>Genomic Encyclopedia of Type Strains, Phase IV (KMG-IV): sequencing the most valuable type-strain genomes for metagenomic binning, comparative biology and taxonomic classification.</title>
        <authorList>
            <person name="Goeker M."/>
        </authorList>
    </citation>
    <scope>NUCLEOTIDE SEQUENCE [LARGE SCALE GENOMIC DNA]</scope>
    <source>
        <strain evidence="10 11">DSM 17974</strain>
    </source>
</reference>
<evidence type="ECO:0000259" key="9">
    <source>
        <dbReference type="PROSITE" id="PS50885"/>
    </source>
</evidence>
<dbReference type="InterPro" id="IPR003660">
    <property type="entry name" value="HAMP_dom"/>
</dbReference>
<keyword evidence="7" id="KW-1133">Transmembrane helix</keyword>
<dbReference type="AlphaFoldDB" id="A0A4R8LUB7"/>
<keyword evidence="2" id="KW-1003">Cell membrane</keyword>
<keyword evidence="11" id="KW-1185">Reference proteome</keyword>